<dbReference type="EMBL" id="VJMH01000516">
    <property type="protein sequence ID" value="KAF0715816.1"/>
    <property type="molecule type" value="Genomic_DNA"/>
</dbReference>
<dbReference type="AlphaFoldDB" id="A0A485KCZ8"/>
<gene>
    <name evidence="2" type="primary">Aste57867_3185</name>
    <name evidence="1" type="ORF">As57867_003176</name>
    <name evidence="2" type="ORF">ASTE57867_3185</name>
</gene>
<evidence type="ECO:0000313" key="1">
    <source>
        <dbReference type="EMBL" id="KAF0715816.1"/>
    </source>
</evidence>
<protein>
    <submittedName>
        <fullName evidence="2">Aste57867_3185 protein</fullName>
    </submittedName>
</protein>
<dbReference type="EMBL" id="CAADRA010000516">
    <property type="protein sequence ID" value="VFT80359.1"/>
    <property type="molecule type" value="Genomic_DNA"/>
</dbReference>
<dbReference type="InterPro" id="IPR032675">
    <property type="entry name" value="LRR_dom_sf"/>
</dbReference>
<proteinExistence type="predicted"/>
<dbReference type="SUPFAM" id="SSF52047">
    <property type="entry name" value="RNI-like"/>
    <property type="match status" value="1"/>
</dbReference>
<reference evidence="2 3" key="1">
    <citation type="submission" date="2019-03" db="EMBL/GenBank/DDBJ databases">
        <authorList>
            <person name="Gaulin E."/>
            <person name="Dumas B."/>
        </authorList>
    </citation>
    <scope>NUCLEOTIDE SEQUENCE [LARGE SCALE GENOMIC DNA]</scope>
    <source>
        <strain evidence="2">CBS 568.67</strain>
    </source>
</reference>
<dbReference type="Proteomes" id="UP000332933">
    <property type="component" value="Unassembled WGS sequence"/>
</dbReference>
<sequence>MPCVVTTLVDKLGTIRDTTLVKSPFVELHHFQPFAQNLPYWPSLTHLSIVRSSLTSHECNALALVLPRTSIVCLNLSGNLICNNGAGSLLAQRKKSLRRLNLDNNKLTISSTIALVAFALSDTKMFLSLQNNPAWGLDKAKAECSRVPRASSNLCLTFITFKLHHYIRIQELCVQGYL</sequence>
<reference evidence="1" key="2">
    <citation type="submission" date="2019-06" db="EMBL/GenBank/DDBJ databases">
        <title>Genomics analysis of Aphanomyces spp. identifies a new class of oomycete effector associated with host adaptation.</title>
        <authorList>
            <person name="Gaulin E."/>
        </authorList>
    </citation>
    <scope>NUCLEOTIDE SEQUENCE</scope>
    <source>
        <strain evidence="1">CBS 578.67</strain>
    </source>
</reference>
<keyword evidence="3" id="KW-1185">Reference proteome</keyword>
<accession>A0A485KCZ8</accession>
<evidence type="ECO:0000313" key="3">
    <source>
        <dbReference type="Proteomes" id="UP000332933"/>
    </source>
</evidence>
<dbReference type="Gene3D" id="3.80.10.10">
    <property type="entry name" value="Ribonuclease Inhibitor"/>
    <property type="match status" value="1"/>
</dbReference>
<organism evidence="2 3">
    <name type="scientific">Aphanomyces stellatus</name>
    <dbReference type="NCBI Taxonomy" id="120398"/>
    <lineage>
        <taxon>Eukaryota</taxon>
        <taxon>Sar</taxon>
        <taxon>Stramenopiles</taxon>
        <taxon>Oomycota</taxon>
        <taxon>Saprolegniomycetes</taxon>
        <taxon>Saprolegniales</taxon>
        <taxon>Verrucalvaceae</taxon>
        <taxon>Aphanomyces</taxon>
    </lineage>
</organism>
<name>A0A485KCZ8_9STRA</name>
<evidence type="ECO:0000313" key="2">
    <source>
        <dbReference type="EMBL" id="VFT80359.1"/>
    </source>
</evidence>